<keyword evidence="1" id="KW-0547">Nucleotide-binding</keyword>
<dbReference type="InterPro" id="IPR050445">
    <property type="entry name" value="Bact_polysacc_biosynth/exp"/>
</dbReference>
<keyword evidence="2" id="KW-0067">ATP-binding</keyword>
<dbReference type="RefSeq" id="WP_081660018.1">
    <property type="nucleotide sequence ID" value="NZ_JAPQYE010000004.1"/>
</dbReference>
<gene>
    <name evidence="5" type="ORF">OY187_11190</name>
</gene>
<evidence type="ECO:0000313" key="6">
    <source>
        <dbReference type="Proteomes" id="UP001084650"/>
    </source>
</evidence>
<dbReference type="InterPro" id="IPR005702">
    <property type="entry name" value="Wzc-like_C"/>
</dbReference>
<dbReference type="PANTHER" id="PTHR32309">
    <property type="entry name" value="TYROSINE-PROTEIN KINASE"/>
    <property type="match status" value="1"/>
</dbReference>
<protein>
    <submittedName>
        <fullName evidence="5">AAA family ATPase</fullName>
    </submittedName>
</protein>
<keyword evidence="3" id="KW-0812">Transmembrane</keyword>
<dbReference type="Gene3D" id="3.40.50.300">
    <property type="entry name" value="P-loop containing nucleotide triphosphate hydrolases"/>
    <property type="match status" value="1"/>
</dbReference>
<evidence type="ECO:0000259" key="4">
    <source>
        <dbReference type="Pfam" id="PF01656"/>
    </source>
</evidence>
<organism evidence="5 6">
    <name type="scientific">Mycolicibacterium iranicum</name>
    <name type="common">Mycobacterium iranicum</name>
    <dbReference type="NCBI Taxonomy" id="912594"/>
    <lineage>
        <taxon>Bacteria</taxon>
        <taxon>Bacillati</taxon>
        <taxon>Actinomycetota</taxon>
        <taxon>Actinomycetes</taxon>
        <taxon>Mycobacteriales</taxon>
        <taxon>Mycobacteriaceae</taxon>
        <taxon>Mycolicibacterium</taxon>
    </lineage>
</organism>
<accession>A0ABT4HFY2</accession>
<feature type="transmembrane region" description="Helical" evidence="3">
    <location>
        <begin position="177"/>
        <end position="197"/>
    </location>
</feature>
<reference evidence="5" key="1">
    <citation type="submission" date="2022-12" db="EMBL/GenBank/DDBJ databases">
        <title>Whole genome sequence of Mycolicibacterium iranicum strain SBH312.</title>
        <authorList>
            <person name="Jani J."/>
            <person name="Arifin Mustapha Z."/>
            <person name="Ahmed K."/>
            <person name="Kai Ling C."/>
        </authorList>
    </citation>
    <scope>NUCLEOTIDE SEQUENCE</scope>
    <source>
        <strain evidence="5">SBH312</strain>
    </source>
</reference>
<keyword evidence="3" id="KW-0472">Membrane</keyword>
<dbReference type="InterPro" id="IPR027417">
    <property type="entry name" value="P-loop_NTPase"/>
</dbReference>
<keyword evidence="3" id="KW-1133">Transmembrane helix</keyword>
<evidence type="ECO:0000256" key="2">
    <source>
        <dbReference type="ARBA" id="ARBA00022840"/>
    </source>
</evidence>
<proteinExistence type="predicted"/>
<feature type="transmembrane region" description="Helical" evidence="3">
    <location>
        <begin position="12"/>
        <end position="35"/>
    </location>
</feature>
<dbReference type="EMBL" id="JAPQYE010000004">
    <property type="protein sequence ID" value="MCZ0728612.1"/>
    <property type="molecule type" value="Genomic_DNA"/>
</dbReference>
<keyword evidence="6" id="KW-1185">Reference proteome</keyword>
<name>A0ABT4HFY2_MYCIR</name>
<evidence type="ECO:0000256" key="1">
    <source>
        <dbReference type="ARBA" id="ARBA00022741"/>
    </source>
</evidence>
<dbReference type="SUPFAM" id="SSF52540">
    <property type="entry name" value="P-loop containing nucleoside triphosphate hydrolases"/>
    <property type="match status" value="1"/>
</dbReference>
<comment type="caution">
    <text evidence="5">The sequence shown here is derived from an EMBL/GenBank/DDBJ whole genome shotgun (WGS) entry which is preliminary data.</text>
</comment>
<evidence type="ECO:0000313" key="5">
    <source>
        <dbReference type="EMBL" id="MCZ0728612.1"/>
    </source>
</evidence>
<sequence>MDLRSYGRMLALRWPVLVSVFIVVGAVLAAAGLLLPTVYTTTVRIVFTSNLSPDTEMTTRQISDLYLTSRLKTYAELVTTNQVMQPVIDSLGLDVTVADLVEQTEVTIPAGTTVIDLEVSAPTAGEAASTANRIANEMPWAVASLEGASTVAESPIKVTILQPADVPESPSSPNIKLNLVVAAGLAFICAIFAAVLVETFDTRVRRRRDVTASGAAYLGGIPKLSDAKAGGRLQFAQQPRDVRAVLRRIAIDVLHAIDATPKLVLFTSPGAGVGKTTVAANVAGALVEAGNRVVFVDVDARGRRLAAQVGIEQAPGVTDLVSGRAELDESVLDRNWAGFTVIPYGGNTIDVGEMLAGEKFGEMTRNLADSFDVVIVDGPPIINPSEALRFTRNIANVVVVAEAGRTRRADLRRVTASLRQAGAHTLGVVLSRVRQPEQPAPADEKGRDDEN</sequence>
<feature type="domain" description="CobQ/CobB/MinD/ParA nucleotide binding" evidence="4">
    <location>
        <begin position="265"/>
        <end position="436"/>
    </location>
</feature>
<evidence type="ECO:0000256" key="3">
    <source>
        <dbReference type="SAM" id="Phobius"/>
    </source>
</evidence>
<dbReference type="InterPro" id="IPR002586">
    <property type="entry name" value="CobQ/CobB/MinD/ParA_Nub-bd_dom"/>
</dbReference>
<dbReference type="Proteomes" id="UP001084650">
    <property type="component" value="Unassembled WGS sequence"/>
</dbReference>
<dbReference type="CDD" id="cd05387">
    <property type="entry name" value="BY-kinase"/>
    <property type="match status" value="1"/>
</dbReference>
<dbReference type="Pfam" id="PF01656">
    <property type="entry name" value="CbiA"/>
    <property type="match status" value="1"/>
</dbReference>
<dbReference type="PANTHER" id="PTHR32309:SF31">
    <property type="entry name" value="CAPSULAR EXOPOLYSACCHARIDE FAMILY"/>
    <property type="match status" value="1"/>
</dbReference>